<name>A0A0B1R5I2_9GAMM</name>
<proteinExistence type="predicted"/>
<dbReference type="Proteomes" id="UP000030853">
    <property type="component" value="Unassembled WGS sequence"/>
</dbReference>
<dbReference type="PANTHER" id="PTHR37089">
    <property type="entry name" value="PROTEIN U-RELATED"/>
    <property type="match status" value="1"/>
</dbReference>
<organism evidence="3 4">
    <name type="scientific">Pantoea rodasii</name>
    <dbReference type="NCBI Taxonomy" id="1076549"/>
    <lineage>
        <taxon>Bacteria</taxon>
        <taxon>Pseudomonadati</taxon>
        <taxon>Pseudomonadota</taxon>
        <taxon>Gammaproteobacteria</taxon>
        <taxon>Enterobacterales</taxon>
        <taxon>Erwiniaceae</taxon>
        <taxon>Pantoea</taxon>
    </lineage>
</organism>
<evidence type="ECO:0000256" key="1">
    <source>
        <dbReference type="SAM" id="SignalP"/>
    </source>
</evidence>
<sequence>MGRHLIACLCLWSSWPCFASSTTDSFQVMAAITSGCAFGSNSSASADFGTLDFGTMSAISTPVDVSSSSGAGSIVVTCTPGTAITLALDYGEHGGSASSRYLSNGSATLAYQLYQDAAHTTVWGSDALAYSVSSFPDSTQTYTIYGRLFATSGLPASGTYSDTVTVTLTY</sequence>
<keyword evidence="1" id="KW-0732">Signal</keyword>
<evidence type="ECO:0000313" key="3">
    <source>
        <dbReference type="EMBL" id="KHJ67879.1"/>
    </source>
</evidence>
<reference evidence="3 4" key="1">
    <citation type="submission" date="2014-11" db="EMBL/GenBank/DDBJ databases">
        <title>Genome sequencing of Pantoea rodasii ND03.</title>
        <authorList>
            <person name="Muhamad Yunos N.Y."/>
            <person name="Chan K.-G."/>
        </authorList>
    </citation>
    <scope>NUCLEOTIDE SEQUENCE [LARGE SCALE GENOMIC DNA]</scope>
    <source>
        <strain evidence="3 4">ND03</strain>
    </source>
</reference>
<dbReference type="EMBL" id="JTJJ01000041">
    <property type="protein sequence ID" value="KHJ67879.1"/>
    <property type="molecule type" value="Genomic_DNA"/>
</dbReference>
<feature type="signal peptide" evidence="1">
    <location>
        <begin position="1"/>
        <end position="19"/>
    </location>
</feature>
<feature type="domain" description="Spore coat protein U/FanG" evidence="2">
    <location>
        <begin position="23"/>
        <end position="167"/>
    </location>
</feature>
<evidence type="ECO:0000259" key="2">
    <source>
        <dbReference type="Pfam" id="PF05229"/>
    </source>
</evidence>
<dbReference type="Pfam" id="PF05229">
    <property type="entry name" value="SCPU"/>
    <property type="match status" value="1"/>
</dbReference>
<dbReference type="PANTHER" id="PTHR37089:SF3">
    <property type="entry name" value="EXPORTED PROTEIN"/>
    <property type="match status" value="1"/>
</dbReference>
<dbReference type="InterPro" id="IPR007893">
    <property type="entry name" value="Spore_coat_U/FanG"/>
</dbReference>
<feature type="chain" id="PRO_5002063425" evidence="1">
    <location>
        <begin position="20"/>
        <end position="170"/>
    </location>
</feature>
<dbReference type="AlphaFoldDB" id="A0A0B1R5I2"/>
<protein>
    <submittedName>
        <fullName evidence="3">Spore coat protein U</fullName>
    </submittedName>
</protein>
<keyword evidence="3" id="KW-0167">Capsid protein</keyword>
<dbReference type="InterPro" id="IPR053167">
    <property type="entry name" value="Spore_coat_component"/>
</dbReference>
<keyword evidence="3" id="KW-0946">Virion</keyword>
<evidence type="ECO:0000313" key="4">
    <source>
        <dbReference type="Proteomes" id="UP000030853"/>
    </source>
</evidence>
<dbReference type="SMART" id="SM00972">
    <property type="entry name" value="SCPU"/>
    <property type="match status" value="1"/>
</dbReference>
<comment type="caution">
    <text evidence="3">The sequence shown here is derived from an EMBL/GenBank/DDBJ whole genome shotgun (WGS) entry which is preliminary data.</text>
</comment>
<gene>
    <name evidence="3" type="ORF">QU24_12160</name>
</gene>
<accession>A0A0B1R5I2</accession>